<reference evidence="2 3" key="1">
    <citation type="submission" date="2018-07" db="EMBL/GenBank/DDBJ databases">
        <title>Genomic Encyclopedia of Type Strains, Phase IV (KMG-IV): sequencing the most valuable type-strain genomes for metagenomic binning, comparative biology and taxonomic classification.</title>
        <authorList>
            <person name="Goeker M."/>
        </authorList>
    </citation>
    <scope>NUCLEOTIDE SEQUENCE [LARGE SCALE GENOMIC DNA]</scope>
    <source>
        <strain evidence="2 3">DSM 44952</strain>
    </source>
</reference>
<sequence length="459" mass="50131">MVVDAAPLSARSDDGRSFVIGDAAGSAFVAGSLVVIATARRRQLALVEERSETTPVRLRGRLIGELTDDGIDTRASHAFERGEVTPADTDTVETLHETTGAVLEVGMNLTAPGGPARLLPKRFNRHTFWCGQSGSGKTYALGVVLEQLIAHTALPVVIFDPNSDFVRLAELRPDATGRTAEALRERDIRVLRPNSGPGERLRARFLAMPLASKAAVLQIDPIADREEFNELIHLGAVLENTDIDEVLPRLRDSDAAAGRRLAMRVENLGLADWEVWARDDEAVTDIVADRPDVTVLDLGGFSTPEQHRVVALSLLDELWARREERRPVLLVIDEAHNLASPRLDSPIAVAVRERLIQIAAEGRKFGLWLLLSTQRPSKVHPGIISQCDNLALMKMTSPVDLDELGTYFGYAPTALLERSPWFRQGEALFAGGFVPAPALAKVRTRLTLEGGSDVNVPMR</sequence>
<keyword evidence="3" id="KW-1185">Reference proteome</keyword>
<dbReference type="EMBL" id="QQAZ01000030">
    <property type="protein sequence ID" value="RDI41761.1"/>
    <property type="molecule type" value="Genomic_DNA"/>
</dbReference>
<dbReference type="PANTHER" id="PTHR42957:SF1">
    <property type="entry name" value="HELICASE MJ1565-RELATED"/>
    <property type="match status" value="1"/>
</dbReference>
<gene>
    <name evidence="2" type="ORF">DFR68_1309</name>
</gene>
<dbReference type="InterPro" id="IPR008571">
    <property type="entry name" value="HerA-like"/>
</dbReference>
<dbReference type="SUPFAM" id="SSF52540">
    <property type="entry name" value="P-loop containing nucleoside triphosphate hydrolases"/>
    <property type="match status" value="1"/>
</dbReference>
<dbReference type="AlphaFoldDB" id="A0A370GDJ8"/>
<organism evidence="2 3">
    <name type="scientific">Nocardia mexicana</name>
    <dbReference type="NCBI Taxonomy" id="279262"/>
    <lineage>
        <taxon>Bacteria</taxon>
        <taxon>Bacillati</taxon>
        <taxon>Actinomycetota</taxon>
        <taxon>Actinomycetes</taxon>
        <taxon>Mycobacteriales</taxon>
        <taxon>Nocardiaceae</taxon>
        <taxon>Nocardia</taxon>
    </lineage>
</organism>
<name>A0A370GDJ8_9NOCA</name>
<dbReference type="Pfam" id="PF01935">
    <property type="entry name" value="DUF87"/>
    <property type="match status" value="1"/>
</dbReference>
<dbReference type="RefSeq" id="WP_084520429.1">
    <property type="nucleotide sequence ID" value="NZ_QQAZ01000030.1"/>
</dbReference>
<protein>
    <recommendedName>
        <fullName evidence="1">Helicase HerA central domain-containing protein</fullName>
    </recommendedName>
</protein>
<dbReference type="OrthoDB" id="9806951at2"/>
<dbReference type="InterPro" id="IPR027417">
    <property type="entry name" value="P-loop_NTPase"/>
</dbReference>
<evidence type="ECO:0000313" key="2">
    <source>
        <dbReference type="EMBL" id="RDI41761.1"/>
    </source>
</evidence>
<proteinExistence type="predicted"/>
<dbReference type="STRING" id="1210089.GCA_001613165_07666"/>
<dbReference type="PANTHER" id="PTHR42957">
    <property type="entry name" value="HELICASE MJ1565-RELATED"/>
    <property type="match status" value="1"/>
</dbReference>
<dbReference type="InterPro" id="IPR002789">
    <property type="entry name" value="HerA_central"/>
</dbReference>
<dbReference type="Proteomes" id="UP000255355">
    <property type="component" value="Unassembled WGS sequence"/>
</dbReference>
<feature type="domain" description="Helicase HerA central" evidence="1">
    <location>
        <begin position="104"/>
        <end position="311"/>
    </location>
</feature>
<accession>A0A370GDJ8</accession>
<evidence type="ECO:0000259" key="1">
    <source>
        <dbReference type="Pfam" id="PF01935"/>
    </source>
</evidence>
<comment type="caution">
    <text evidence="2">The sequence shown here is derived from an EMBL/GenBank/DDBJ whole genome shotgun (WGS) entry which is preliminary data.</text>
</comment>
<dbReference type="Gene3D" id="3.40.50.300">
    <property type="entry name" value="P-loop containing nucleotide triphosphate hydrolases"/>
    <property type="match status" value="2"/>
</dbReference>
<evidence type="ECO:0000313" key="3">
    <source>
        <dbReference type="Proteomes" id="UP000255355"/>
    </source>
</evidence>